<feature type="compositionally biased region" description="Basic and acidic residues" evidence="2">
    <location>
        <begin position="381"/>
        <end position="391"/>
    </location>
</feature>
<keyword evidence="1" id="KW-0175">Coiled coil</keyword>
<dbReference type="PANTHER" id="PTHR28190:SF1">
    <property type="entry name" value="NUCLEAR MIGRATION PROTEIN NUM1"/>
    <property type="match status" value="1"/>
</dbReference>
<feature type="non-terminal residue" evidence="3">
    <location>
        <position position="416"/>
    </location>
</feature>
<name>A0A433QB53_9FUNG</name>
<evidence type="ECO:0000313" key="3">
    <source>
        <dbReference type="EMBL" id="RUS27036.1"/>
    </source>
</evidence>
<feature type="region of interest" description="Disordered" evidence="2">
    <location>
        <begin position="218"/>
        <end position="243"/>
    </location>
</feature>
<keyword evidence="4" id="KW-1185">Reference proteome</keyword>
<dbReference type="GO" id="GO:0000226">
    <property type="term" value="P:microtubule cytoskeleton organization"/>
    <property type="evidence" value="ECO:0007669"/>
    <property type="project" value="TreeGrafter"/>
</dbReference>
<dbReference type="GO" id="GO:0005739">
    <property type="term" value="C:mitochondrion"/>
    <property type="evidence" value="ECO:0007669"/>
    <property type="project" value="TreeGrafter"/>
</dbReference>
<feature type="region of interest" description="Disordered" evidence="2">
    <location>
        <begin position="1"/>
        <end position="59"/>
    </location>
</feature>
<evidence type="ECO:0000256" key="2">
    <source>
        <dbReference type="SAM" id="MobiDB-lite"/>
    </source>
</evidence>
<feature type="non-terminal residue" evidence="3">
    <location>
        <position position="1"/>
    </location>
</feature>
<feature type="compositionally biased region" description="Polar residues" evidence="2">
    <location>
        <begin position="31"/>
        <end position="43"/>
    </location>
</feature>
<feature type="coiled-coil region" evidence="1">
    <location>
        <begin position="77"/>
        <end position="160"/>
    </location>
</feature>
<sequence length="416" mass="46423">PNRQGSGDLFTATSRATAIELPPNPSGANLADNSQRPPSTISTAGPRKRPSRVPRNVSHKSDIEFATEIGQGLLIEIRKFQNLLLEKEKQIKQLEISRADNECDIELLTKQLREREESEAKLKEDRCNLSLANQEYMAKINELQQALNRLTGEHNKLPKQYIAVTEQLEIVEAAEKGRTATFEITKIRHESAIATMRKNYARLQREKAVLKQIETLHGEPETANAKPHIQHRPGSGNSSDHEEVEVVTINHVTVDTPVIENATASTPPLSLTRSNPNPSQNQLLEVETLKASLGHAHRMISNLRTSIHKERTEKLEMSKLLGESQDIIETLRREANLWEGSDVGNNSRPTLKRQPKFNVPGLSAPVDLGDDDEIITTDEAVSGKEGRKGGDVDEDDNDWELILPMPFSAENKHDST</sequence>
<comment type="caution">
    <text evidence="3">The sequence shown here is derived from an EMBL/GenBank/DDBJ whole genome shotgun (WGS) entry which is preliminary data.</text>
</comment>
<gene>
    <name evidence="3" type="ORF">BC938DRAFT_483788</name>
</gene>
<evidence type="ECO:0000313" key="4">
    <source>
        <dbReference type="Proteomes" id="UP000274822"/>
    </source>
</evidence>
<organism evidence="3 4">
    <name type="scientific">Jimgerdemannia flammicorona</name>
    <dbReference type="NCBI Taxonomy" id="994334"/>
    <lineage>
        <taxon>Eukaryota</taxon>
        <taxon>Fungi</taxon>
        <taxon>Fungi incertae sedis</taxon>
        <taxon>Mucoromycota</taxon>
        <taxon>Mucoromycotina</taxon>
        <taxon>Endogonomycetes</taxon>
        <taxon>Endogonales</taxon>
        <taxon>Endogonaceae</taxon>
        <taxon>Jimgerdemannia</taxon>
    </lineage>
</organism>
<feature type="region of interest" description="Disordered" evidence="2">
    <location>
        <begin position="340"/>
        <end position="416"/>
    </location>
</feature>
<dbReference type="EMBL" id="RBNJ01009180">
    <property type="protein sequence ID" value="RUS27036.1"/>
    <property type="molecule type" value="Genomic_DNA"/>
</dbReference>
<reference evidence="3 4" key="1">
    <citation type="journal article" date="2018" name="New Phytol.">
        <title>Phylogenomics of Endogonaceae and evolution of mycorrhizas within Mucoromycota.</title>
        <authorList>
            <person name="Chang Y."/>
            <person name="Desiro A."/>
            <person name="Na H."/>
            <person name="Sandor L."/>
            <person name="Lipzen A."/>
            <person name="Clum A."/>
            <person name="Barry K."/>
            <person name="Grigoriev I.V."/>
            <person name="Martin F.M."/>
            <person name="Stajich J.E."/>
            <person name="Smith M.E."/>
            <person name="Bonito G."/>
            <person name="Spatafora J.W."/>
        </authorList>
    </citation>
    <scope>NUCLEOTIDE SEQUENCE [LARGE SCALE GENOMIC DNA]</scope>
    <source>
        <strain evidence="3 4">AD002</strain>
    </source>
</reference>
<protein>
    <submittedName>
        <fullName evidence="3">Uncharacterized protein</fullName>
    </submittedName>
</protein>
<accession>A0A433QB53</accession>
<dbReference type="GO" id="GO:0005938">
    <property type="term" value="C:cell cortex"/>
    <property type="evidence" value="ECO:0007669"/>
    <property type="project" value="TreeGrafter"/>
</dbReference>
<dbReference type="GO" id="GO:0015631">
    <property type="term" value="F:tubulin binding"/>
    <property type="evidence" value="ECO:0007669"/>
    <property type="project" value="TreeGrafter"/>
</dbReference>
<feature type="coiled-coil region" evidence="1">
    <location>
        <begin position="186"/>
        <end position="213"/>
    </location>
</feature>
<dbReference type="PANTHER" id="PTHR28190">
    <property type="entry name" value="NUCLEAR MIGRATION PROTEIN NUM1"/>
    <property type="match status" value="1"/>
</dbReference>
<feature type="compositionally biased region" description="Polar residues" evidence="2">
    <location>
        <begin position="1"/>
        <end position="16"/>
    </location>
</feature>
<evidence type="ECO:0000256" key="1">
    <source>
        <dbReference type="SAM" id="Coils"/>
    </source>
</evidence>
<dbReference type="AlphaFoldDB" id="A0A433QB53"/>
<proteinExistence type="predicted"/>
<dbReference type="InterPro" id="IPR053005">
    <property type="entry name" value="Nuclear_Pos-Cytoskel_Interact"/>
</dbReference>
<dbReference type="Proteomes" id="UP000274822">
    <property type="component" value="Unassembled WGS sequence"/>
</dbReference>